<dbReference type="PANTHER" id="PTHR35394:SF5">
    <property type="entry name" value="DUF3176 DOMAIN-CONTAINING PROTEIN"/>
    <property type="match status" value="1"/>
</dbReference>
<dbReference type="Proteomes" id="UP001303647">
    <property type="component" value="Unassembled WGS sequence"/>
</dbReference>
<evidence type="ECO:0000256" key="2">
    <source>
        <dbReference type="SAM" id="Phobius"/>
    </source>
</evidence>
<accession>A0AAN7CVW9</accession>
<feature type="transmembrane region" description="Helical" evidence="2">
    <location>
        <begin position="63"/>
        <end position="85"/>
    </location>
</feature>
<sequence>MEASPTDNKDPLRHVPRPRRPDSTLWGWNWEILAMFTSFACMASVVAILAVMNGRELADWHFFLSISATVAIFGTALKSTAAFAVGGCVSQYKWLHFKSSPRKLTDLDLIEEAGRGPLGSLVLLAKQPMGLASIAAAVTLLALAVETFVQQTVEFVPLDVAVNDGNAVLGLAHTYKGTAQPVGTFNDIINVSPPTADTSMQGAVYRGLFDLGSTPVFNCASRCRWNSTYISLGFASTCSDVTDATLKISPKVKENPTDLDKDKNITTPGGVRLDASYSATSWQTVVSVRGVSRLAPSRPVKPKDDTEVVYMPPDIARIAVLRADLLRGWTIKTNTVEIVECDIKLAAHAYFNLSSSGNVLTASKREIALGQGVVTFKERDYADMLVFNQTGLPVLQASVPDIVALQALFTSSRFTGNIYDGETAPTQNTTGMGDAFRTGSIQRTFQGMVDSMTDQLRASYNVEAQGQSIKQVVFVHVRWPWLSLPLVVQVFSAVFVVFVLVQSEKTKSLPLWKSSTAAVLTYDVRHDQKGVGKLGTGVLTKKELKDLSKSVKAKLELPEQMMAAGTRTTSGEGDRKEDMKGPQSHVYSIGKEGTWESQR</sequence>
<gene>
    <name evidence="3" type="ORF">C7999DRAFT_39989</name>
</gene>
<keyword evidence="2" id="KW-0472">Membrane</keyword>
<comment type="caution">
    <text evidence="3">The sequence shown here is derived from an EMBL/GenBank/DDBJ whole genome shotgun (WGS) entry which is preliminary data.</text>
</comment>
<dbReference type="InterPro" id="IPR021514">
    <property type="entry name" value="DUF3176"/>
</dbReference>
<feature type="transmembrane region" description="Helical" evidence="2">
    <location>
        <begin position="32"/>
        <end position="51"/>
    </location>
</feature>
<evidence type="ECO:0000313" key="3">
    <source>
        <dbReference type="EMBL" id="KAK4248861.1"/>
    </source>
</evidence>
<dbReference type="EMBL" id="MU857631">
    <property type="protein sequence ID" value="KAK4248861.1"/>
    <property type="molecule type" value="Genomic_DNA"/>
</dbReference>
<evidence type="ECO:0000313" key="4">
    <source>
        <dbReference type="Proteomes" id="UP001303647"/>
    </source>
</evidence>
<keyword evidence="2" id="KW-1133">Transmembrane helix</keyword>
<feature type="transmembrane region" description="Helical" evidence="2">
    <location>
        <begin position="479"/>
        <end position="501"/>
    </location>
</feature>
<organism evidence="3 4">
    <name type="scientific">Corynascus novoguineensis</name>
    <dbReference type="NCBI Taxonomy" id="1126955"/>
    <lineage>
        <taxon>Eukaryota</taxon>
        <taxon>Fungi</taxon>
        <taxon>Dikarya</taxon>
        <taxon>Ascomycota</taxon>
        <taxon>Pezizomycotina</taxon>
        <taxon>Sordariomycetes</taxon>
        <taxon>Sordariomycetidae</taxon>
        <taxon>Sordariales</taxon>
        <taxon>Chaetomiaceae</taxon>
        <taxon>Corynascus</taxon>
    </lineage>
</organism>
<keyword evidence="2" id="KW-0812">Transmembrane</keyword>
<dbReference type="Pfam" id="PF11374">
    <property type="entry name" value="DUF3176"/>
    <property type="match status" value="1"/>
</dbReference>
<reference evidence="3" key="1">
    <citation type="journal article" date="2023" name="Mol. Phylogenet. Evol.">
        <title>Genome-scale phylogeny and comparative genomics of the fungal order Sordariales.</title>
        <authorList>
            <person name="Hensen N."/>
            <person name="Bonometti L."/>
            <person name="Westerberg I."/>
            <person name="Brannstrom I.O."/>
            <person name="Guillou S."/>
            <person name="Cros-Aarteil S."/>
            <person name="Calhoun S."/>
            <person name="Haridas S."/>
            <person name="Kuo A."/>
            <person name="Mondo S."/>
            <person name="Pangilinan J."/>
            <person name="Riley R."/>
            <person name="LaButti K."/>
            <person name="Andreopoulos B."/>
            <person name="Lipzen A."/>
            <person name="Chen C."/>
            <person name="Yan M."/>
            <person name="Daum C."/>
            <person name="Ng V."/>
            <person name="Clum A."/>
            <person name="Steindorff A."/>
            <person name="Ohm R.A."/>
            <person name="Martin F."/>
            <person name="Silar P."/>
            <person name="Natvig D.O."/>
            <person name="Lalanne C."/>
            <person name="Gautier V."/>
            <person name="Ament-Velasquez S.L."/>
            <person name="Kruys A."/>
            <person name="Hutchinson M.I."/>
            <person name="Powell A.J."/>
            <person name="Barry K."/>
            <person name="Miller A.N."/>
            <person name="Grigoriev I.V."/>
            <person name="Debuchy R."/>
            <person name="Gladieux P."/>
            <person name="Hiltunen Thoren M."/>
            <person name="Johannesson H."/>
        </authorList>
    </citation>
    <scope>NUCLEOTIDE SEQUENCE</scope>
    <source>
        <strain evidence="3">CBS 359.72</strain>
    </source>
</reference>
<evidence type="ECO:0000256" key="1">
    <source>
        <dbReference type="SAM" id="MobiDB-lite"/>
    </source>
</evidence>
<reference evidence="3" key="2">
    <citation type="submission" date="2023-05" db="EMBL/GenBank/DDBJ databases">
        <authorList>
            <consortium name="Lawrence Berkeley National Laboratory"/>
            <person name="Steindorff A."/>
            <person name="Hensen N."/>
            <person name="Bonometti L."/>
            <person name="Westerberg I."/>
            <person name="Brannstrom I.O."/>
            <person name="Guillou S."/>
            <person name="Cros-Aarteil S."/>
            <person name="Calhoun S."/>
            <person name="Haridas S."/>
            <person name="Kuo A."/>
            <person name="Mondo S."/>
            <person name="Pangilinan J."/>
            <person name="Riley R."/>
            <person name="Labutti K."/>
            <person name="Andreopoulos B."/>
            <person name="Lipzen A."/>
            <person name="Chen C."/>
            <person name="Yanf M."/>
            <person name="Daum C."/>
            <person name="Ng V."/>
            <person name="Clum A."/>
            <person name="Ohm R."/>
            <person name="Martin F."/>
            <person name="Silar P."/>
            <person name="Natvig D."/>
            <person name="Lalanne C."/>
            <person name="Gautier V."/>
            <person name="Ament-Velasquez S.L."/>
            <person name="Kruys A."/>
            <person name="Hutchinson M.I."/>
            <person name="Powell A.J."/>
            <person name="Barry K."/>
            <person name="Miller A.N."/>
            <person name="Grigoriev I.V."/>
            <person name="Debuchy R."/>
            <person name="Gladieux P."/>
            <person name="Thoren M.H."/>
            <person name="Johannesson H."/>
        </authorList>
    </citation>
    <scope>NUCLEOTIDE SEQUENCE</scope>
    <source>
        <strain evidence="3">CBS 359.72</strain>
    </source>
</reference>
<keyword evidence="4" id="KW-1185">Reference proteome</keyword>
<proteinExistence type="predicted"/>
<dbReference type="AlphaFoldDB" id="A0AAN7CVW9"/>
<feature type="region of interest" description="Disordered" evidence="1">
    <location>
        <begin position="558"/>
        <end position="599"/>
    </location>
</feature>
<protein>
    <submittedName>
        <fullName evidence="3">Uncharacterized protein</fullName>
    </submittedName>
</protein>
<dbReference type="PANTHER" id="PTHR35394">
    <property type="entry name" value="DUF3176 DOMAIN-CONTAINING PROTEIN"/>
    <property type="match status" value="1"/>
</dbReference>
<name>A0AAN7CVW9_9PEZI</name>